<evidence type="ECO:0000313" key="2">
    <source>
        <dbReference type="Proteomes" id="UP001596137"/>
    </source>
</evidence>
<evidence type="ECO:0000313" key="1">
    <source>
        <dbReference type="EMBL" id="MFC6086483.1"/>
    </source>
</evidence>
<name>A0ABW1NTY9_9ACTN</name>
<dbReference type="Proteomes" id="UP001596137">
    <property type="component" value="Unassembled WGS sequence"/>
</dbReference>
<dbReference type="EMBL" id="JBHSRF010000089">
    <property type="protein sequence ID" value="MFC6086483.1"/>
    <property type="molecule type" value="Genomic_DNA"/>
</dbReference>
<reference evidence="2" key="1">
    <citation type="journal article" date="2019" name="Int. J. Syst. Evol. Microbiol.">
        <title>The Global Catalogue of Microorganisms (GCM) 10K type strain sequencing project: providing services to taxonomists for standard genome sequencing and annotation.</title>
        <authorList>
            <consortium name="The Broad Institute Genomics Platform"/>
            <consortium name="The Broad Institute Genome Sequencing Center for Infectious Disease"/>
            <person name="Wu L."/>
            <person name="Ma J."/>
        </authorList>
    </citation>
    <scope>NUCLEOTIDE SEQUENCE [LARGE SCALE GENOMIC DNA]</scope>
    <source>
        <strain evidence="2">JCM 30346</strain>
    </source>
</reference>
<protein>
    <submittedName>
        <fullName evidence="1">SCO2524 family protein</fullName>
    </submittedName>
</protein>
<dbReference type="InterPro" id="IPR049777">
    <property type="entry name" value="SCO2524-like"/>
</dbReference>
<comment type="caution">
    <text evidence="1">The sequence shown here is derived from an EMBL/GenBank/DDBJ whole genome shotgun (WGS) entry which is preliminary data.</text>
</comment>
<gene>
    <name evidence="1" type="ORF">ACFP1K_35300</name>
</gene>
<keyword evidence="2" id="KW-1185">Reference proteome</keyword>
<accession>A0ABW1NTY9</accession>
<sequence>MRLQPRQQLLELWEAAARTSFRDGTWAWGGRDGSNSISDAEQLLCFMYPASELPGFRLDTPDETADDVLVALESLGDAVEIPKLMLQTMHKYFSTYTAEDGRPLFTGGSYFQTADEDAKVSPEQLHLDVVDSFSMSVTLALGALGFLKVFRRSVRRESLLIQIGELEKLASRRLSAAMIGLLRSFTVNAFTPASAQGQALLRTVNQTGTPEHRVLADLRRELRPVGAGLRDLTMGSGSQVDLENENLLFECGWTWGIVKDAPAIDTALEVGPQPDGVAADIPFLYFTVNALVGIRDLFSERTRVLGLLNDHQLTLAQAIQRRWDLTQLYWRTIATYGRGTWPLEDIPWRTTDEKESDYYSLGVTAMVVQSLVSSRAADVDLGRVAGVLEELAVRARIIRRAVPGDPPVLMHSPGVPVNLHGSDTLGPNLVWVVSDFAITLLKRTMWAASIAQNTRTRERLLHLTDQIWRHIRRRRCEDGNARGLWDQPGNVFTDIGVHHEDPSWYFSERVVEFLVSAAQASGEQPLRSPQLVELALQMLSEAEHLLEQELVTQPLSAGQTTQPKLRSIQATLQRARTIVGDRPATAQALVNGALLDLEGLTTARRSAAEV</sequence>
<dbReference type="RefSeq" id="WP_380761719.1">
    <property type="nucleotide sequence ID" value="NZ_JBHSRF010000089.1"/>
</dbReference>
<proteinExistence type="predicted"/>
<dbReference type="NCBIfam" id="NF040567">
    <property type="entry name" value="SCO2524_fam"/>
    <property type="match status" value="1"/>
</dbReference>
<organism evidence="1 2">
    <name type="scientific">Sphaerisporangium aureirubrum</name>
    <dbReference type="NCBI Taxonomy" id="1544736"/>
    <lineage>
        <taxon>Bacteria</taxon>
        <taxon>Bacillati</taxon>
        <taxon>Actinomycetota</taxon>
        <taxon>Actinomycetes</taxon>
        <taxon>Streptosporangiales</taxon>
        <taxon>Streptosporangiaceae</taxon>
        <taxon>Sphaerisporangium</taxon>
    </lineage>
</organism>